<dbReference type="SMART" id="SM00518">
    <property type="entry name" value="AP2Ec"/>
    <property type="match status" value="1"/>
</dbReference>
<evidence type="ECO:0000256" key="3">
    <source>
        <dbReference type="ARBA" id="ARBA00022763"/>
    </source>
</evidence>
<gene>
    <name evidence="7" type="primary">nfo</name>
    <name evidence="9" type="ORF">D2A34_23360</name>
</gene>
<dbReference type="GO" id="GO:0008270">
    <property type="term" value="F:zinc ion binding"/>
    <property type="evidence" value="ECO:0007669"/>
    <property type="project" value="UniProtKB-UniRule"/>
</dbReference>
<dbReference type="Proteomes" id="UP000265930">
    <property type="component" value="Unassembled WGS sequence"/>
</dbReference>
<evidence type="ECO:0000256" key="1">
    <source>
        <dbReference type="ARBA" id="ARBA00005340"/>
    </source>
</evidence>
<keyword evidence="6 7" id="KW-0234">DNA repair</keyword>
<feature type="domain" description="Xylose isomerase-like TIM barrel" evidence="8">
    <location>
        <begin position="20"/>
        <end position="273"/>
    </location>
</feature>
<feature type="binding site" evidence="7">
    <location>
        <position position="176"/>
    </location>
    <ligand>
        <name>Zn(2+)</name>
        <dbReference type="ChEBI" id="CHEBI:29105"/>
        <label>2</label>
    </ligand>
</feature>
<dbReference type="FunFam" id="3.20.20.150:FF:000001">
    <property type="entry name" value="Probable endonuclease 4"/>
    <property type="match status" value="1"/>
</dbReference>
<dbReference type="PANTHER" id="PTHR21445">
    <property type="entry name" value="ENDONUCLEASE IV ENDODEOXYRIBONUCLEASE IV"/>
    <property type="match status" value="1"/>
</dbReference>
<evidence type="ECO:0000256" key="2">
    <source>
        <dbReference type="ARBA" id="ARBA00022723"/>
    </source>
</evidence>
<dbReference type="PANTHER" id="PTHR21445:SF0">
    <property type="entry name" value="APURINIC-APYRIMIDINIC ENDONUCLEASE"/>
    <property type="match status" value="1"/>
</dbReference>
<feature type="binding site" evidence="7">
    <location>
        <position position="67"/>
    </location>
    <ligand>
        <name>Zn(2+)</name>
        <dbReference type="ChEBI" id="CHEBI:29105"/>
        <label>1</label>
    </ligand>
</feature>
<dbReference type="EMBL" id="QXDJ01000008">
    <property type="protein sequence ID" value="RII32173.1"/>
    <property type="molecule type" value="Genomic_DNA"/>
</dbReference>
<dbReference type="RefSeq" id="WP_119368088.1">
    <property type="nucleotide sequence ID" value="NZ_QXDJ01000008.1"/>
</dbReference>
<dbReference type="InterPro" id="IPR013022">
    <property type="entry name" value="Xyl_isomerase-like_TIM-brl"/>
</dbReference>
<dbReference type="GO" id="GO:0006284">
    <property type="term" value="P:base-excision repair"/>
    <property type="evidence" value="ECO:0007669"/>
    <property type="project" value="TreeGrafter"/>
</dbReference>
<feature type="binding site" evidence="7">
    <location>
        <position position="142"/>
    </location>
    <ligand>
        <name>Zn(2+)</name>
        <dbReference type="ChEBI" id="CHEBI:29105"/>
        <label>2</label>
    </ligand>
</feature>
<dbReference type="InterPro" id="IPR001719">
    <property type="entry name" value="AP_endonuc_2"/>
</dbReference>
<keyword evidence="7" id="KW-0540">Nuclease</keyword>
<evidence type="ECO:0000256" key="7">
    <source>
        <dbReference type="HAMAP-Rule" id="MF_00152"/>
    </source>
</evidence>
<keyword evidence="5 7" id="KW-0862">Zinc</keyword>
<dbReference type="GO" id="GO:0003906">
    <property type="term" value="F:DNA-(apurinic or apyrimidinic site) endonuclease activity"/>
    <property type="evidence" value="ECO:0007669"/>
    <property type="project" value="TreeGrafter"/>
</dbReference>
<dbReference type="Gene3D" id="3.20.20.150">
    <property type="entry name" value="Divalent-metal-dependent TIM barrel enzymes"/>
    <property type="match status" value="1"/>
</dbReference>
<keyword evidence="4 7" id="KW-0378">Hydrolase</keyword>
<reference evidence="9 10" key="1">
    <citation type="submission" date="2018-08" db="EMBL/GenBank/DDBJ databases">
        <title>Genome of Clostridium chromiireducens C1, DSM12136.</title>
        <authorList>
            <person name="Xing M."/>
            <person name="Wei Y."/>
            <person name="Ang E.L."/>
            <person name="Zhao H."/>
            <person name="Zhang Y."/>
        </authorList>
    </citation>
    <scope>NUCLEOTIDE SEQUENCE [LARGE SCALE GENOMIC DNA]</scope>
    <source>
        <strain evidence="9 10">C1</strain>
    </source>
</reference>
<feature type="binding site" evidence="7">
    <location>
        <position position="256"/>
    </location>
    <ligand>
        <name>Zn(2+)</name>
        <dbReference type="ChEBI" id="CHEBI:29105"/>
        <label>2</label>
    </ligand>
</feature>
<evidence type="ECO:0000256" key="5">
    <source>
        <dbReference type="ARBA" id="ARBA00022833"/>
    </source>
</evidence>
<dbReference type="GO" id="GO:0003677">
    <property type="term" value="F:DNA binding"/>
    <property type="evidence" value="ECO:0007669"/>
    <property type="project" value="InterPro"/>
</dbReference>
<protein>
    <recommendedName>
        <fullName evidence="7">Probable endonuclease 4</fullName>
        <ecNumber evidence="7">3.1.21.2</ecNumber>
    </recommendedName>
    <alternativeName>
        <fullName evidence="7">Endodeoxyribonuclease IV</fullName>
    </alternativeName>
    <alternativeName>
        <fullName evidence="7">Endonuclease IV</fullName>
    </alternativeName>
</protein>
<dbReference type="InterPro" id="IPR036237">
    <property type="entry name" value="Xyl_isomerase-like_sf"/>
</dbReference>
<comment type="catalytic activity">
    <reaction evidence="7">
        <text>Endonucleolytic cleavage to 5'-phosphooligonucleotide end-products.</text>
        <dbReference type="EC" id="3.1.21.2"/>
    </reaction>
</comment>
<feature type="binding site" evidence="7">
    <location>
        <position position="211"/>
    </location>
    <ligand>
        <name>Zn(2+)</name>
        <dbReference type="ChEBI" id="CHEBI:29105"/>
        <label>2</label>
    </ligand>
</feature>
<dbReference type="PROSITE" id="PS00730">
    <property type="entry name" value="AP_NUCLEASE_F2_2"/>
    <property type="match status" value="1"/>
</dbReference>
<sequence>MLNIGCHLSASKGFANMGREAIKLGGNTFQFFTRNPRGSKAKDIDEKDVQEFLKLIQENNFATILAHAPYTLNACSADENTRNFTIEVMKDDLARMEYIPNNFYNFHPGSHVKQGVEMGIEYISGMLNSVLTENQTTTVLLETMAGKGTEVGRTFEELQEIIKRVKLSNKVGICLDTCHVYDAGYDIVSNLDNVLEQFDKIIGLNKLCAIHLNDSMNPFESHKDRHQKIGEGSIGLDAIINIINHPALRKLPFFLETPNELDGYAKEIKLLKENYLE</sequence>
<keyword evidence="7" id="KW-0255">Endonuclease</keyword>
<dbReference type="GO" id="GO:0008081">
    <property type="term" value="F:phosphoric diester hydrolase activity"/>
    <property type="evidence" value="ECO:0007669"/>
    <property type="project" value="TreeGrafter"/>
</dbReference>
<keyword evidence="2 7" id="KW-0479">Metal-binding</keyword>
<evidence type="ECO:0000256" key="6">
    <source>
        <dbReference type="ARBA" id="ARBA00023204"/>
    </source>
</evidence>
<comment type="similarity">
    <text evidence="1 7">Belongs to the AP endonuclease 2 family.</text>
</comment>
<evidence type="ECO:0000259" key="8">
    <source>
        <dbReference type="Pfam" id="PF01261"/>
    </source>
</evidence>
<comment type="caution">
    <text evidence="9">The sequence shown here is derived from an EMBL/GenBank/DDBJ whole genome shotgun (WGS) entry which is preliminary data.</text>
</comment>
<name>A0A399IGY6_9CLOT</name>
<feature type="binding site" evidence="7">
    <location>
        <position position="107"/>
    </location>
    <ligand>
        <name>Zn(2+)</name>
        <dbReference type="ChEBI" id="CHEBI:29105"/>
        <label>1</label>
    </ligand>
</feature>
<organism evidence="9 10">
    <name type="scientific">Clostridium chromiireducens</name>
    <dbReference type="NCBI Taxonomy" id="225345"/>
    <lineage>
        <taxon>Bacteria</taxon>
        <taxon>Bacillati</taxon>
        <taxon>Bacillota</taxon>
        <taxon>Clostridia</taxon>
        <taxon>Eubacteriales</taxon>
        <taxon>Clostridiaceae</taxon>
        <taxon>Clostridium</taxon>
    </lineage>
</organism>
<dbReference type="HAMAP" id="MF_00152">
    <property type="entry name" value="Nfo"/>
    <property type="match status" value="1"/>
</dbReference>
<proteinExistence type="inferred from homology"/>
<accession>A0A399IGY6</accession>
<feature type="binding site" evidence="7">
    <location>
        <position position="179"/>
    </location>
    <ligand>
        <name>Zn(2+)</name>
        <dbReference type="ChEBI" id="CHEBI:29105"/>
        <label>3</label>
    </ligand>
</feature>
<dbReference type="AlphaFoldDB" id="A0A399IGY6"/>
<dbReference type="GO" id="GO:0008833">
    <property type="term" value="F:deoxyribonuclease IV (phage-T4-induced) activity"/>
    <property type="evidence" value="ECO:0007669"/>
    <property type="project" value="UniProtKB-UniRule"/>
</dbReference>
<comment type="cofactor">
    <cofactor evidence="7">
        <name>Zn(2+)</name>
        <dbReference type="ChEBI" id="CHEBI:29105"/>
    </cofactor>
    <text evidence="7">Binds 3 Zn(2+) ions.</text>
</comment>
<evidence type="ECO:0000256" key="4">
    <source>
        <dbReference type="ARBA" id="ARBA00022801"/>
    </source>
</evidence>
<dbReference type="SUPFAM" id="SSF51658">
    <property type="entry name" value="Xylose isomerase-like"/>
    <property type="match status" value="1"/>
</dbReference>
<dbReference type="CDD" id="cd00019">
    <property type="entry name" value="AP2Ec"/>
    <property type="match status" value="1"/>
</dbReference>
<keyword evidence="3 7" id="KW-0227">DNA damage</keyword>
<evidence type="ECO:0000313" key="10">
    <source>
        <dbReference type="Proteomes" id="UP000265930"/>
    </source>
</evidence>
<comment type="function">
    <text evidence="7">Endonuclease IV plays a role in DNA repair. It cleaves phosphodiester bonds at apurinic or apyrimidinic (AP) sites, generating a 3'-hydroxyl group and a 5'-terminal sugar phosphate.</text>
</comment>
<dbReference type="NCBIfam" id="TIGR00587">
    <property type="entry name" value="nfo"/>
    <property type="match status" value="1"/>
</dbReference>
<dbReference type="InterPro" id="IPR018246">
    <property type="entry name" value="AP_endonuc_F2_Zn_BS"/>
</dbReference>
<dbReference type="Pfam" id="PF01261">
    <property type="entry name" value="AP_endonuc_2"/>
    <property type="match status" value="1"/>
</dbReference>
<dbReference type="PROSITE" id="PS51432">
    <property type="entry name" value="AP_NUCLEASE_F2_4"/>
    <property type="match status" value="1"/>
</dbReference>
<feature type="binding site" evidence="7">
    <location>
        <position position="224"/>
    </location>
    <ligand>
        <name>Zn(2+)</name>
        <dbReference type="ChEBI" id="CHEBI:29105"/>
        <label>3</label>
    </ligand>
</feature>
<feature type="binding site" evidence="7">
    <location>
        <position position="142"/>
    </location>
    <ligand>
        <name>Zn(2+)</name>
        <dbReference type="ChEBI" id="CHEBI:29105"/>
        <label>1</label>
    </ligand>
</feature>
<dbReference type="EC" id="3.1.21.2" evidence="7"/>
<evidence type="ECO:0000313" key="9">
    <source>
        <dbReference type="EMBL" id="RII32173.1"/>
    </source>
</evidence>
<feature type="binding site" evidence="7">
    <location>
        <position position="226"/>
    </location>
    <ligand>
        <name>Zn(2+)</name>
        <dbReference type="ChEBI" id="CHEBI:29105"/>
        <label>3</label>
    </ligand>
</feature>